<dbReference type="InterPro" id="IPR021373">
    <property type="entry name" value="DUF2993"/>
</dbReference>
<dbReference type="Proteomes" id="UP000193964">
    <property type="component" value="Unassembled WGS sequence"/>
</dbReference>
<dbReference type="AlphaFoldDB" id="A0A1X2EYF4"/>
<dbReference type="OrthoDB" id="4201904at2"/>
<sequence>MTDPWARPTDQAPPAPPASPQQLPPQGPAPDYPAAPPPAAPAQKDLSPMAKIKKLLSDPLSIVLVVVIVLALVAAGLLGGELYARNRADTVVAGVVECIVEDSATASFDPLPPFLLQHMSGHYTNINIETAGNQIRDAKGMKVALHVKDVRLEDTADSGGSVGSLVANITWSTDGIRQTVADMVQLPFIGSAISDVSTNPSAGTIELKGLVGTIIAKPRVVNKGISLQITELNAIGLSWPRETLQPILDQFTSQLTENYPMGIHADSVQVTDSGVVAQFSTQNASMPKAAEDPCFAAL</sequence>
<keyword evidence="2" id="KW-1133">Transmembrane helix</keyword>
<name>A0A1X2EYF4_9MYCO</name>
<evidence type="ECO:0000256" key="2">
    <source>
        <dbReference type="SAM" id="Phobius"/>
    </source>
</evidence>
<gene>
    <name evidence="3" type="ORF">AWC31_03380</name>
</gene>
<feature type="compositionally biased region" description="Pro residues" evidence="1">
    <location>
        <begin position="11"/>
        <end position="40"/>
    </location>
</feature>
<reference evidence="3 4" key="1">
    <citation type="submission" date="2016-01" db="EMBL/GenBank/DDBJ databases">
        <title>The new phylogeny of the genus Mycobacterium.</title>
        <authorList>
            <person name="Tarcisio F."/>
            <person name="Conor M."/>
            <person name="Antonella G."/>
            <person name="Elisabetta G."/>
            <person name="Giulia F.S."/>
            <person name="Sara T."/>
            <person name="Anna F."/>
            <person name="Clotilde B."/>
            <person name="Roberto B."/>
            <person name="Veronica D.S."/>
            <person name="Fabio R."/>
            <person name="Monica P."/>
            <person name="Olivier J."/>
            <person name="Enrico T."/>
            <person name="Nicola S."/>
        </authorList>
    </citation>
    <scope>NUCLEOTIDE SEQUENCE [LARGE SCALE GENOMIC DNA]</scope>
    <source>
        <strain evidence="3 4">ATCC 700010</strain>
    </source>
</reference>
<protein>
    <recommendedName>
        <fullName evidence="5">DUF2993 domain-containing protein</fullName>
    </recommendedName>
</protein>
<evidence type="ECO:0000313" key="4">
    <source>
        <dbReference type="Proteomes" id="UP000193964"/>
    </source>
</evidence>
<evidence type="ECO:0000313" key="3">
    <source>
        <dbReference type="EMBL" id="ORX11177.1"/>
    </source>
</evidence>
<feature type="transmembrane region" description="Helical" evidence="2">
    <location>
        <begin position="59"/>
        <end position="78"/>
    </location>
</feature>
<evidence type="ECO:0000256" key="1">
    <source>
        <dbReference type="SAM" id="MobiDB-lite"/>
    </source>
</evidence>
<evidence type="ECO:0008006" key="5">
    <source>
        <dbReference type="Google" id="ProtNLM"/>
    </source>
</evidence>
<dbReference type="Pfam" id="PF11209">
    <property type="entry name" value="LmeA"/>
    <property type="match status" value="1"/>
</dbReference>
<feature type="region of interest" description="Disordered" evidence="1">
    <location>
        <begin position="1"/>
        <end position="44"/>
    </location>
</feature>
<keyword evidence="2" id="KW-0472">Membrane</keyword>
<dbReference type="EMBL" id="LQQA01000031">
    <property type="protein sequence ID" value="ORX11177.1"/>
    <property type="molecule type" value="Genomic_DNA"/>
</dbReference>
<proteinExistence type="predicted"/>
<organism evidence="3 4">
    <name type="scientific">Mycolicibacterium wolinskyi</name>
    <dbReference type="NCBI Taxonomy" id="59750"/>
    <lineage>
        <taxon>Bacteria</taxon>
        <taxon>Bacillati</taxon>
        <taxon>Actinomycetota</taxon>
        <taxon>Actinomycetes</taxon>
        <taxon>Mycobacteriales</taxon>
        <taxon>Mycobacteriaceae</taxon>
        <taxon>Mycolicibacterium</taxon>
    </lineage>
</organism>
<keyword evidence="2" id="KW-0812">Transmembrane</keyword>
<comment type="caution">
    <text evidence="3">The sequence shown here is derived from an EMBL/GenBank/DDBJ whole genome shotgun (WGS) entry which is preliminary data.</text>
</comment>
<accession>A0A1X2EYF4</accession>
<dbReference type="RefSeq" id="WP_085147632.1">
    <property type="nucleotide sequence ID" value="NZ_JACKUA010000017.1"/>
</dbReference>